<keyword evidence="3" id="KW-1185">Reference proteome</keyword>
<dbReference type="Pfam" id="PF14009">
    <property type="entry name" value="PADRE"/>
    <property type="match status" value="1"/>
</dbReference>
<dbReference type="Proteomes" id="UP001168098">
    <property type="component" value="Unassembled WGS sequence"/>
</dbReference>
<accession>A0AA39DPZ7</accession>
<proteinExistence type="predicted"/>
<reference evidence="2 3" key="1">
    <citation type="journal article" date="2023" name="BMC Biotechnol.">
        <title>Vitis rotundifolia cv Carlos genome sequencing.</title>
        <authorList>
            <person name="Huff M."/>
            <person name="Hulse-Kemp A."/>
            <person name="Scheffler B."/>
            <person name="Youngblood R."/>
            <person name="Simpson S."/>
            <person name="Babiker E."/>
            <person name="Staton M."/>
        </authorList>
    </citation>
    <scope>NUCLEOTIDE SEQUENCE [LARGE SCALE GENOMIC DNA]</scope>
    <source>
        <tissue evidence="2">Leaf</tissue>
    </source>
</reference>
<feature type="region of interest" description="Disordered" evidence="1">
    <location>
        <begin position="179"/>
        <end position="227"/>
    </location>
</feature>
<organism evidence="2 3">
    <name type="scientific">Vitis rotundifolia</name>
    <name type="common">Muscadine grape</name>
    <dbReference type="NCBI Taxonomy" id="103349"/>
    <lineage>
        <taxon>Eukaryota</taxon>
        <taxon>Viridiplantae</taxon>
        <taxon>Streptophyta</taxon>
        <taxon>Embryophyta</taxon>
        <taxon>Tracheophyta</taxon>
        <taxon>Spermatophyta</taxon>
        <taxon>Magnoliopsida</taxon>
        <taxon>eudicotyledons</taxon>
        <taxon>Gunneridae</taxon>
        <taxon>Pentapetalae</taxon>
        <taxon>rosids</taxon>
        <taxon>Vitales</taxon>
        <taxon>Vitaceae</taxon>
        <taxon>Viteae</taxon>
        <taxon>Vitis</taxon>
    </lineage>
</organism>
<protein>
    <submittedName>
        <fullName evidence="2">Uncharacterized protein</fullName>
    </submittedName>
</protein>
<sequence length="227" mass="25644">MALSSWFCTNNTKNMHVKIVHPGGHVELHDRPVLAADIILQNPRCCVAHPNVFQQPWAIVAPETMLMLGQKFYVVPISTIRKLQRLSPMNSLPVTDIKSTHYGSDEKNDGMINSGCWLFVDKNTPKPPDACPKPSDNEGEKHNTGPNARRSQKEKEYGCLGEDNFFACLLTRIKINAADDDSRPETRPSNMGRKRTMEFTSKGTRGSPKRRLSFDHWQPSLESIEEE</sequence>
<evidence type="ECO:0000313" key="2">
    <source>
        <dbReference type="EMBL" id="KAJ9692876.1"/>
    </source>
</evidence>
<dbReference type="PANTHER" id="PTHR33052">
    <property type="entry name" value="DUF4228 DOMAIN PROTEIN-RELATED"/>
    <property type="match status" value="1"/>
</dbReference>
<evidence type="ECO:0000256" key="1">
    <source>
        <dbReference type="SAM" id="MobiDB-lite"/>
    </source>
</evidence>
<dbReference type="EMBL" id="JARBHA010000009">
    <property type="protein sequence ID" value="KAJ9692876.1"/>
    <property type="molecule type" value="Genomic_DNA"/>
</dbReference>
<dbReference type="AlphaFoldDB" id="A0AA39DPZ7"/>
<dbReference type="InterPro" id="IPR025322">
    <property type="entry name" value="PADRE_dom"/>
</dbReference>
<evidence type="ECO:0000313" key="3">
    <source>
        <dbReference type="Proteomes" id="UP001168098"/>
    </source>
</evidence>
<gene>
    <name evidence="2" type="ORF">PVL29_011802</name>
</gene>
<name>A0AA39DPZ7_VITRO</name>
<feature type="region of interest" description="Disordered" evidence="1">
    <location>
        <begin position="127"/>
        <end position="155"/>
    </location>
</feature>
<comment type="caution">
    <text evidence="2">The sequence shown here is derived from an EMBL/GenBank/DDBJ whole genome shotgun (WGS) entry which is preliminary data.</text>
</comment>